<accession>A0ACC0C5A6</accession>
<evidence type="ECO:0000313" key="1">
    <source>
        <dbReference type="EMBL" id="KAI5680065.1"/>
    </source>
</evidence>
<protein>
    <submittedName>
        <fullName evidence="1">Uncharacterized protein</fullName>
    </submittedName>
</protein>
<dbReference type="EMBL" id="CM044701">
    <property type="protein sequence ID" value="KAI5680065.1"/>
    <property type="molecule type" value="Genomic_DNA"/>
</dbReference>
<organism evidence="1 2">
    <name type="scientific">Catharanthus roseus</name>
    <name type="common">Madagascar periwinkle</name>
    <name type="synonym">Vinca rosea</name>
    <dbReference type="NCBI Taxonomy" id="4058"/>
    <lineage>
        <taxon>Eukaryota</taxon>
        <taxon>Viridiplantae</taxon>
        <taxon>Streptophyta</taxon>
        <taxon>Embryophyta</taxon>
        <taxon>Tracheophyta</taxon>
        <taxon>Spermatophyta</taxon>
        <taxon>Magnoliopsida</taxon>
        <taxon>eudicotyledons</taxon>
        <taxon>Gunneridae</taxon>
        <taxon>Pentapetalae</taxon>
        <taxon>asterids</taxon>
        <taxon>lamiids</taxon>
        <taxon>Gentianales</taxon>
        <taxon>Apocynaceae</taxon>
        <taxon>Rauvolfioideae</taxon>
        <taxon>Vinceae</taxon>
        <taxon>Catharanthinae</taxon>
        <taxon>Catharanthus</taxon>
    </lineage>
</organism>
<reference evidence="2" key="1">
    <citation type="journal article" date="2023" name="Nat. Plants">
        <title>Single-cell RNA sequencing provides a high-resolution roadmap for understanding the multicellular compartmentation of specialized metabolism.</title>
        <authorList>
            <person name="Sun S."/>
            <person name="Shen X."/>
            <person name="Li Y."/>
            <person name="Li Y."/>
            <person name="Wang S."/>
            <person name="Li R."/>
            <person name="Zhang H."/>
            <person name="Shen G."/>
            <person name="Guo B."/>
            <person name="Wei J."/>
            <person name="Xu J."/>
            <person name="St-Pierre B."/>
            <person name="Chen S."/>
            <person name="Sun C."/>
        </authorList>
    </citation>
    <scope>NUCLEOTIDE SEQUENCE [LARGE SCALE GENOMIC DNA]</scope>
</reference>
<evidence type="ECO:0000313" key="2">
    <source>
        <dbReference type="Proteomes" id="UP001060085"/>
    </source>
</evidence>
<proteinExistence type="predicted"/>
<name>A0ACC0C5A6_CATRO</name>
<comment type="caution">
    <text evidence="1">The sequence shown here is derived from an EMBL/GenBank/DDBJ whole genome shotgun (WGS) entry which is preliminary data.</text>
</comment>
<sequence>MKELLEQQNFMNNENSVKERRRARRRLSVSFGKVMKCFCSGEKLKADEMMASSESLATKDYTASIHSSQAGEAVRKPDTGNIEEAESSLRESGSLNYEEARALLGRYEYQKGNLEAALHVFEGIDIAAVTPKMKAALSKIGVPVRRRSQNYATPQMSIHAVSLLLEAMFLKAKSLEALGRYKEAAQSCSVILDIVESSLPAGLPENFAADCKLQETLSKAVELLPEMWKLADSPSEAILSYRRCLLHQWNLDTPTTARVQKEFAVFLLYSGGEANPPNLRSQMDSSFVPKNNIEEAILLLMILLRKVKLQRIEWDPSILDHLSYALSTSGSLSALANQVEELLPRTIDRKERYHTLALCYHGVGDDLTALNLLRKLLSDTEDPICTPALLLASKICGKNSIYAEDGIRFGRKAIESLRGRCDHLIGVANFVLGISLLTSSKSAVRDSERVRRQSKALESLEIAGKMTQMNDPVIVYHLCLENAEQRKLDAALYYAKCLLILESGSNIKGWILLARILSAQKRFVDAENIINGALDQTGKWDQGELLRTKAKLQVAQGQVKKAIETYTHLLAVLQVQLKSFGLRQTHKDGWDRNKSLEQETWHDLASIYVRLSQWRDAELCLSKSEDLNHYSPMRWHIAGLLNEAKGLHKEAIKAFERALDIDPAHVPSLISMAVILRKMGIRSMASVRSLLTEAIRHDRMNASAWHNLGMLYKDEGIGSASEAVECFEAAYFLEETAPVEPFR</sequence>
<gene>
    <name evidence="1" type="ORF">M9H77_01292</name>
</gene>
<keyword evidence="2" id="KW-1185">Reference proteome</keyword>
<dbReference type="Proteomes" id="UP001060085">
    <property type="component" value="Linkage Group LG01"/>
</dbReference>